<dbReference type="AlphaFoldDB" id="A0A806TJQ2"/>
<feature type="transmembrane region" description="Helical" evidence="1">
    <location>
        <begin position="232"/>
        <end position="252"/>
    </location>
</feature>
<name>A0A806TJQ2_LIMFE</name>
<feature type="transmembrane region" description="Helical" evidence="1">
    <location>
        <begin position="121"/>
        <end position="142"/>
    </location>
</feature>
<feature type="transmembrane region" description="Helical" evidence="1">
    <location>
        <begin position="317"/>
        <end position="337"/>
    </location>
</feature>
<keyword evidence="1" id="KW-0472">Membrane</keyword>
<accession>A0A806TJQ2</accession>
<proteinExistence type="predicted"/>
<dbReference type="Proteomes" id="UP000016629">
    <property type="component" value="Chromosome"/>
</dbReference>
<protein>
    <submittedName>
        <fullName evidence="2">Oligosaccharide repeat unit polymerase Wzy</fullName>
    </submittedName>
</protein>
<feature type="transmembrane region" description="Helical" evidence="1">
    <location>
        <begin position="349"/>
        <end position="369"/>
    </location>
</feature>
<keyword evidence="1" id="KW-0812">Transmembrane</keyword>
<reference evidence="2 3" key="2">
    <citation type="journal article" name="FEMS Microbiol. Lett.">
        <title>Lactobacillus fermentum 3872 genome sequencing reveals plasmid and chromosomal genes potentially involved in a probiotic activity.</title>
        <authorList>
            <person name="Lehri B."/>
            <person name="Seddon A.M."/>
            <person name="Karlyshev A.V."/>
        </authorList>
    </citation>
    <scope>NUCLEOTIDE SEQUENCE [LARGE SCALE GENOMIC DNA]</scope>
    <source>
        <strain evidence="2 3">3872</strain>
    </source>
</reference>
<evidence type="ECO:0000256" key="1">
    <source>
        <dbReference type="SAM" id="Phobius"/>
    </source>
</evidence>
<organism evidence="2 3">
    <name type="scientific">Limosilactobacillus fermentum 3872</name>
    <dbReference type="NCBI Taxonomy" id="1381124"/>
    <lineage>
        <taxon>Bacteria</taxon>
        <taxon>Bacillati</taxon>
        <taxon>Bacillota</taxon>
        <taxon>Bacilli</taxon>
        <taxon>Lactobacillales</taxon>
        <taxon>Lactobacillaceae</taxon>
        <taxon>Limosilactobacillus</taxon>
    </lineage>
</organism>
<reference evidence="2 3" key="1">
    <citation type="journal article" date="2013" name="Genome Announc.">
        <title>Draft Genome Sequence of Lactobacillus fermentum Strain 3872.</title>
        <authorList>
            <person name="Karlyshev A.V."/>
            <person name="Raju K."/>
            <person name="Abramov V.M."/>
        </authorList>
    </citation>
    <scope>NUCLEOTIDE SEQUENCE [LARGE SCALE GENOMIC DNA]</scope>
    <source>
        <strain evidence="2 3">3872</strain>
    </source>
</reference>
<dbReference type="EMBL" id="CP011536">
    <property type="protein sequence ID" value="AKM51782.1"/>
    <property type="molecule type" value="Genomic_DNA"/>
</dbReference>
<feature type="transmembrane region" description="Helical" evidence="1">
    <location>
        <begin position="181"/>
        <end position="198"/>
    </location>
</feature>
<feature type="transmembrane region" description="Helical" evidence="1">
    <location>
        <begin position="48"/>
        <end position="64"/>
    </location>
</feature>
<keyword evidence="1" id="KW-1133">Transmembrane helix</keyword>
<feature type="transmembrane region" description="Helical" evidence="1">
    <location>
        <begin position="148"/>
        <end position="169"/>
    </location>
</feature>
<sequence length="403" mass="45922">MRSHVKRLINAPITGEQVYLVAFSFMLFISFLMTTTFTDYFHTRPLQLISYAGVGLLVLKIYLFDHHDATKLIVITLLLGVAFLSWRKSQSYLILDMMALILGAKGVHFRKIIKWYYQIGLIMLIAVILYSLMGVITNLAYVVQDRGIRYALGIVYPTDLASHVLYLMAAKSYLDFKKLCWKHYVFFLVMALLMWQVANARLSTITAIILVVCLIIAKKAQNGNRSAQQTASLYWIFTPILIFVDIMATLNYDPMNQLFIKANSIFSNRLALSSEALQKYGVNLWGNHVIEHGWGGAKGLKMADSNALKYFYIDSSYIRLLIIYGVVALILITVIMMYISLRATVEYDYALVTVMLVVTLSCLVEQHLLDISFNPFLLATFAMTWSKKKENPNEKSHSDGFLQ</sequence>
<evidence type="ECO:0000313" key="2">
    <source>
        <dbReference type="EMBL" id="AKM51782.1"/>
    </source>
</evidence>
<evidence type="ECO:0000313" key="3">
    <source>
        <dbReference type="Proteomes" id="UP000016629"/>
    </source>
</evidence>
<gene>
    <name evidence="2" type="ORF">N573_008950</name>
</gene>
<feature type="transmembrane region" description="Helical" evidence="1">
    <location>
        <begin position="20"/>
        <end position="42"/>
    </location>
</feature>
<feature type="transmembrane region" description="Helical" evidence="1">
    <location>
        <begin position="69"/>
        <end position="86"/>
    </location>
</feature>